<dbReference type="Pfam" id="PF02837">
    <property type="entry name" value="Glyco_hydro_2_N"/>
    <property type="match status" value="1"/>
</dbReference>
<evidence type="ECO:0000256" key="4">
    <source>
        <dbReference type="ARBA" id="ARBA00022801"/>
    </source>
</evidence>
<evidence type="ECO:0000256" key="3">
    <source>
        <dbReference type="ARBA" id="ARBA00012756"/>
    </source>
</evidence>
<dbReference type="AlphaFoldDB" id="A0A426Q2E6"/>
<evidence type="ECO:0000256" key="6">
    <source>
        <dbReference type="ARBA" id="ARBA00032230"/>
    </source>
</evidence>
<dbReference type="PROSITE" id="PS00719">
    <property type="entry name" value="GLYCOSYL_HYDROL_F2_1"/>
    <property type="match status" value="1"/>
</dbReference>
<dbReference type="InterPro" id="IPR006102">
    <property type="entry name" value="Ig-like_GH2"/>
</dbReference>
<dbReference type="Gene3D" id="2.70.98.10">
    <property type="match status" value="1"/>
</dbReference>
<dbReference type="InterPro" id="IPR017853">
    <property type="entry name" value="GH"/>
</dbReference>
<dbReference type="Proteomes" id="UP000278422">
    <property type="component" value="Unassembled WGS sequence"/>
</dbReference>
<dbReference type="InterPro" id="IPR032312">
    <property type="entry name" value="LacZ_4"/>
</dbReference>
<evidence type="ECO:0000259" key="8">
    <source>
        <dbReference type="SMART" id="SM01038"/>
    </source>
</evidence>
<dbReference type="Gene3D" id="2.60.120.260">
    <property type="entry name" value="Galactose-binding domain-like"/>
    <property type="match status" value="1"/>
</dbReference>
<dbReference type="PANTHER" id="PTHR46323:SF2">
    <property type="entry name" value="BETA-GALACTOSIDASE"/>
    <property type="match status" value="1"/>
</dbReference>
<dbReference type="InterPro" id="IPR036156">
    <property type="entry name" value="Beta-gal/glucu_dom_sf"/>
</dbReference>
<dbReference type="PANTHER" id="PTHR46323">
    <property type="entry name" value="BETA-GALACTOSIDASE"/>
    <property type="match status" value="1"/>
</dbReference>
<dbReference type="InterPro" id="IPR011013">
    <property type="entry name" value="Gal_mutarotase_sf_dom"/>
</dbReference>
<dbReference type="Gene3D" id="2.60.40.10">
    <property type="entry name" value="Immunoglobulins"/>
    <property type="match status" value="2"/>
</dbReference>
<reference evidence="9 10" key="1">
    <citation type="submission" date="2018-01" db="EMBL/GenBank/DDBJ databases">
        <title>Twenty Corynebacterium bovis Genomes.</title>
        <authorList>
            <person name="Gulvik C.A."/>
        </authorList>
    </citation>
    <scope>NUCLEOTIDE SEQUENCE [LARGE SCALE GENOMIC DNA]</scope>
    <source>
        <strain evidence="9 10">16-2004</strain>
    </source>
</reference>
<keyword evidence="5 7" id="KW-0326">Glycosidase</keyword>
<dbReference type="SUPFAM" id="SSF49303">
    <property type="entry name" value="beta-Galactosidase/glucuronidase domain"/>
    <property type="match status" value="2"/>
</dbReference>
<dbReference type="InterPro" id="IPR008979">
    <property type="entry name" value="Galactose-bd-like_sf"/>
</dbReference>
<feature type="domain" description="Beta galactosidase small chain/" evidence="8">
    <location>
        <begin position="764"/>
        <end position="1032"/>
    </location>
</feature>
<dbReference type="InterPro" id="IPR014718">
    <property type="entry name" value="GH-type_carb-bd"/>
</dbReference>
<evidence type="ECO:0000256" key="5">
    <source>
        <dbReference type="ARBA" id="ARBA00023295"/>
    </source>
</evidence>
<comment type="caution">
    <text evidence="9">The sequence shown here is derived from an EMBL/GenBank/DDBJ whole genome shotgun (WGS) entry which is preliminary data.</text>
</comment>
<evidence type="ECO:0000313" key="9">
    <source>
        <dbReference type="EMBL" id="RRQ02029.1"/>
    </source>
</evidence>
<dbReference type="SUPFAM" id="SSF74650">
    <property type="entry name" value="Galactose mutarotase-like"/>
    <property type="match status" value="1"/>
</dbReference>
<dbReference type="Gene3D" id="3.20.20.80">
    <property type="entry name" value="Glycosidases"/>
    <property type="match status" value="1"/>
</dbReference>
<dbReference type="Pfam" id="PF02929">
    <property type="entry name" value="Bgal_small_N"/>
    <property type="match status" value="1"/>
</dbReference>
<dbReference type="Pfam" id="PF16353">
    <property type="entry name" value="LacZ_4"/>
    <property type="match status" value="1"/>
</dbReference>
<dbReference type="InterPro" id="IPR006101">
    <property type="entry name" value="Glyco_hydro_2"/>
</dbReference>
<dbReference type="InterPro" id="IPR006104">
    <property type="entry name" value="Glyco_hydro_2_N"/>
</dbReference>
<comment type="similarity">
    <text evidence="2 7">Belongs to the glycosyl hydrolase 2 family.</text>
</comment>
<dbReference type="GO" id="GO:0004565">
    <property type="term" value="F:beta-galactosidase activity"/>
    <property type="evidence" value="ECO:0007669"/>
    <property type="project" value="UniProtKB-EC"/>
</dbReference>
<evidence type="ECO:0000256" key="1">
    <source>
        <dbReference type="ARBA" id="ARBA00001412"/>
    </source>
</evidence>
<dbReference type="SUPFAM" id="SSF49785">
    <property type="entry name" value="Galactose-binding domain-like"/>
    <property type="match status" value="1"/>
</dbReference>
<proteinExistence type="inferred from homology"/>
<evidence type="ECO:0000256" key="7">
    <source>
        <dbReference type="RuleBase" id="RU361154"/>
    </source>
</evidence>
<dbReference type="InterPro" id="IPR013783">
    <property type="entry name" value="Ig-like_fold"/>
</dbReference>
<sequence>MIVPAHHEDPAVLHVNTLPPRAYHVPASRDMGPLVRDREASDRLTLLNGTWSFAHMDSVHDLTVPFWQDGPDSPLFADGTTIPVPAAWQFHGHGSHQYTNVRYPFPLDPPYVPQENPCGCYARTFEHHRNPAAPRTHLTFEGVDSCLHVWVNGAYVGYSQVTHCSSEFDVTDHLVDGVNTLCVLVITWCDGSYLEDQDKFRTSGIIRDVYLTDRPADALYDYTVTAGPAAGGAGLVTVSATSLDEPLAPTRVTLRDPDGAVVAEGSLERSGEVRDRGYDDTLPWTTALIVRNARLWTPEDPQLYTLTFTQAEEVVVDRVGIRDVAVSAGDAGSPQVLLNGSPVTFRGVNRHDSDPVTGPVVDLDHMIRDLDLMVGHNINAVRSSHYPNSPVFYQLCDEYGLMVMSEADNESHGTQARYLRDGSWENRVRHWSELIADNPDVIPATLDRVERCVRRERNRPSIVAWSMGNECGFGCTIEEALRWTKVYDPTRLTHYEGAVYEDGRRDYDHSHIDIDSRMYPTLDEVQRYATGAPTRPLLLVEYSHAMGNSPGDLEDYQAVIDAYPSLCGGFVWEWCDHAVAEPLPDGRVRYLYGGDHGETLHDGNFCVDGLVYPDRRPHTGLAELRAVHRPVRVTRFDQATGALSVRNHLDHTDLGGRIELRWECDVDGDVVGSGTVEVPGPFPPGEVVTVRVPLTVPERGRSHLRVTTVLTAALRTLPAGHAVGTDEVALRTGDDRHGEVVRLLSPGTVRRPAPTVTADGRWTTVTAGDVTYTVDTVRGLVAGIRVGGTCLTDRPVDLNVWRAPTDNDRKIRLDWAEAHYDDATSRAYSVDVDRDGGDVLVHAVMSVAGVSVQRVLDVDATWRIDPQGRLTATTVVRKDPEFPPLPRFGLRLFLDRSLDAVTWYGRGPLESYVDKHRASHHSRFTSTVAAQHEDYLRPQENGSHDDCSLVTLTGGGVGLTACSHTPFSVNVSPYTQEELTRTTHAADLTPCGSTVLCLDAAQAGIGSASCGPELLTRYRLDPEEFTFTVTLVPHGRR</sequence>
<keyword evidence="4 7" id="KW-0378">Hydrolase</keyword>
<evidence type="ECO:0000256" key="2">
    <source>
        <dbReference type="ARBA" id="ARBA00007401"/>
    </source>
</evidence>
<dbReference type="Pfam" id="PF02836">
    <property type="entry name" value="Glyco_hydro_2_C"/>
    <property type="match status" value="1"/>
</dbReference>
<gene>
    <name evidence="9" type="ORF">CXF42_10200</name>
</gene>
<evidence type="ECO:0000313" key="10">
    <source>
        <dbReference type="Proteomes" id="UP000278422"/>
    </source>
</evidence>
<dbReference type="InterPro" id="IPR023230">
    <property type="entry name" value="Glyco_hydro_2_CS"/>
</dbReference>
<dbReference type="GO" id="GO:0009341">
    <property type="term" value="C:beta-galactosidase complex"/>
    <property type="evidence" value="ECO:0007669"/>
    <property type="project" value="InterPro"/>
</dbReference>
<name>A0A426Q2E6_9CORY</name>
<dbReference type="GO" id="GO:0005990">
    <property type="term" value="P:lactose catabolic process"/>
    <property type="evidence" value="ECO:0007669"/>
    <property type="project" value="TreeGrafter"/>
</dbReference>
<dbReference type="InterPro" id="IPR050347">
    <property type="entry name" value="Bact_Beta-galactosidase"/>
</dbReference>
<comment type="catalytic activity">
    <reaction evidence="1 7">
        <text>Hydrolysis of terminal non-reducing beta-D-galactose residues in beta-D-galactosides.</text>
        <dbReference type="EC" id="3.2.1.23"/>
    </reaction>
</comment>
<dbReference type="EMBL" id="PQNQ01000044">
    <property type="protein sequence ID" value="RRQ02029.1"/>
    <property type="molecule type" value="Genomic_DNA"/>
</dbReference>
<dbReference type="SUPFAM" id="SSF51445">
    <property type="entry name" value="(Trans)glycosidases"/>
    <property type="match status" value="1"/>
</dbReference>
<dbReference type="SMART" id="SM01038">
    <property type="entry name" value="Bgal_small_N"/>
    <property type="match status" value="1"/>
</dbReference>
<dbReference type="Pfam" id="PF00703">
    <property type="entry name" value="Glyco_hydro_2"/>
    <property type="match status" value="1"/>
</dbReference>
<dbReference type="RefSeq" id="WP_125175489.1">
    <property type="nucleotide sequence ID" value="NZ_JBHYBM010000094.1"/>
</dbReference>
<dbReference type="InterPro" id="IPR004199">
    <property type="entry name" value="B-gal_small/dom_5"/>
</dbReference>
<dbReference type="EC" id="3.2.1.23" evidence="3 7"/>
<dbReference type="PRINTS" id="PR00132">
    <property type="entry name" value="GLHYDRLASE2"/>
</dbReference>
<keyword evidence="10" id="KW-1185">Reference proteome</keyword>
<accession>A0A426Q2E6</accession>
<dbReference type="GO" id="GO:0030246">
    <property type="term" value="F:carbohydrate binding"/>
    <property type="evidence" value="ECO:0007669"/>
    <property type="project" value="InterPro"/>
</dbReference>
<dbReference type="InterPro" id="IPR006103">
    <property type="entry name" value="Glyco_hydro_2_cat"/>
</dbReference>
<organism evidence="9 10">
    <name type="scientific">Corynebacterium bovis</name>
    <dbReference type="NCBI Taxonomy" id="36808"/>
    <lineage>
        <taxon>Bacteria</taxon>
        <taxon>Bacillati</taxon>
        <taxon>Actinomycetota</taxon>
        <taxon>Actinomycetes</taxon>
        <taxon>Mycobacteriales</taxon>
        <taxon>Corynebacteriaceae</taxon>
        <taxon>Corynebacterium</taxon>
    </lineage>
</organism>
<protein>
    <recommendedName>
        <fullName evidence="3 7">Beta-galactosidase</fullName>
        <ecNumber evidence="3 7">3.2.1.23</ecNumber>
    </recommendedName>
    <alternativeName>
        <fullName evidence="6 7">Lactase</fullName>
    </alternativeName>
</protein>